<gene>
    <name evidence="3" type="ORF">OC842_007604</name>
</gene>
<feature type="compositionally biased region" description="Polar residues" evidence="1">
    <location>
        <begin position="99"/>
        <end position="116"/>
    </location>
</feature>
<feature type="region of interest" description="Disordered" evidence="1">
    <location>
        <begin position="1"/>
        <end position="47"/>
    </location>
</feature>
<evidence type="ECO:0000313" key="4">
    <source>
        <dbReference type="Proteomes" id="UP001176521"/>
    </source>
</evidence>
<proteinExistence type="predicted"/>
<evidence type="ECO:0000259" key="2">
    <source>
        <dbReference type="Pfam" id="PF08719"/>
    </source>
</evidence>
<dbReference type="EMBL" id="JAPDMQ010001113">
    <property type="protein sequence ID" value="KAK0518983.1"/>
    <property type="molecule type" value="Genomic_DNA"/>
</dbReference>
<accession>A0AAN6JGK6</accession>
<evidence type="ECO:0000313" key="3">
    <source>
        <dbReference type="EMBL" id="KAK0518983.1"/>
    </source>
</evidence>
<reference evidence="3" key="1">
    <citation type="journal article" date="2023" name="PhytoFront">
        <title>Draft Genome Resources of Seven Strains of Tilletia horrida, Causal Agent of Kernel Smut of Rice.</title>
        <authorList>
            <person name="Khanal S."/>
            <person name="Antony Babu S."/>
            <person name="Zhou X.G."/>
        </authorList>
    </citation>
    <scope>NUCLEOTIDE SEQUENCE</scope>
    <source>
        <strain evidence="3">TX3</strain>
    </source>
</reference>
<dbReference type="Gene3D" id="1.10.357.40">
    <property type="entry name" value="YbiA-like"/>
    <property type="match status" value="1"/>
</dbReference>
<dbReference type="InterPro" id="IPR037238">
    <property type="entry name" value="YbiA-like_sf"/>
</dbReference>
<sequence length="369" mass="40769">MSGSSDEFEQIEVKTTSEAPSERAASPSPSDTSSADTETAADDGKKDDARIEIRFGKRSEPFYFLASASSARICYNGATFACAEDLLKEVQLEAEPGVQQATGSPTPSEDIASTQVSNDQVRKLNLMREIQRLKFSQNAQLQARLLQTDDMVLIHHDDKDTFWGVDKDGQGHNHLGQILMDLRCALRMDAAPALLLSAYKAHPTTSSAFWSSHPDDTTQWYQSDSTGSYLSGLVVSPALETMDASHPAFLHGLAHGGAPWQLDVIIQVQNGYEDGVSLKWSHKGARYFWENTRRLSASDSIRTLMRENRRSFALYRITLQLPTQPGEWQTNATLSWTSSSSSSMNSSTFDITATVTKEHHTSFVHKRAG</sequence>
<protein>
    <recommendedName>
        <fullName evidence="2">NADAR domain-containing protein</fullName>
    </recommendedName>
</protein>
<evidence type="ECO:0000256" key="1">
    <source>
        <dbReference type="SAM" id="MobiDB-lite"/>
    </source>
</evidence>
<dbReference type="InterPro" id="IPR012816">
    <property type="entry name" value="NADAR"/>
</dbReference>
<feature type="domain" description="NADAR" evidence="2">
    <location>
        <begin position="64"/>
        <end position="187"/>
    </location>
</feature>
<comment type="caution">
    <text evidence="3">The sequence shown here is derived from an EMBL/GenBank/DDBJ whole genome shotgun (WGS) entry which is preliminary data.</text>
</comment>
<dbReference type="Proteomes" id="UP001176521">
    <property type="component" value="Unassembled WGS sequence"/>
</dbReference>
<dbReference type="CDD" id="cd15457">
    <property type="entry name" value="NADAR"/>
    <property type="match status" value="1"/>
</dbReference>
<feature type="compositionally biased region" description="Acidic residues" evidence="1">
    <location>
        <begin position="1"/>
        <end position="10"/>
    </location>
</feature>
<name>A0AAN6JGK6_9BASI</name>
<keyword evidence="4" id="KW-1185">Reference proteome</keyword>
<feature type="compositionally biased region" description="Low complexity" evidence="1">
    <location>
        <begin position="17"/>
        <end position="38"/>
    </location>
</feature>
<dbReference type="Pfam" id="PF08719">
    <property type="entry name" value="NADAR"/>
    <property type="match status" value="1"/>
</dbReference>
<dbReference type="SUPFAM" id="SSF143990">
    <property type="entry name" value="YbiA-like"/>
    <property type="match status" value="1"/>
</dbReference>
<organism evidence="3 4">
    <name type="scientific">Tilletia horrida</name>
    <dbReference type="NCBI Taxonomy" id="155126"/>
    <lineage>
        <taxon>Eukaryota</taxon>
        <taxon>Fungi</taxon>
        <taxon>Dikarya</taxon>
        <taxon>Basidiomycota</taxon>
        <taxon>Ustilaginomycotina</taxon>
        <taxon>Exobasidiomycetes</taxon>
        <taxon>Tilletiales</taxon>
        <taxon>Tilletiaceae</taxon>
        <taxon>Tilletia</taxon>
    </lineage>
</organism>
<dbReference type="AlphaFoldDB" id="A0AAN6JGK6"/>
<feature type="region of interest" description="Disordered" evidence="1">
    <location>
        <begin position="97"/>
        <end position="116"/>
    </location>
</feature>